<dbReference type="Gene3D" id="2.40.160.20">
    <property type="match status" value="1"/>
</dbReference>
<protein>
    <submittedName>
        <fullName evidence="2">PorT family protein</fullName>
    </submittedName>
</protein>
<dbReference type="KEGG" id="rhoz:GXP67_19030"/>
<dbReference type="EMBL" id="CP048222">
    <property type="protein sequence ID" value="QHT68589.1"/>
    <property type="molecule type" value="Genomic_DNA"/>
</dbReference>
<name>A0A6C0GKT6_9BACT</name>
<reference evidence="2 3" key="1">
    <citation type="submission" date="2020-01" db="EMBL/GenBank/DDBJ databases">
        <authorList>
            <person name="Kim M.K."/>
        </authorList>
    </citation>
    <scope>NUCLEOTIDE SEQUENCE [LARGE SCALE GENOMIC DNA]</scope>
    <source>
        <strain evidence="2 3">172606-1</strain>
    </source>
</reference>
<dbReference type="SUPFAM" id="SSF56925">
    <property type="entry name" value="OMPA-like"/>
    <property type="match status" value="1"/>
</dbReference>
<evidence type="ECO:0000259" key="1">
    <source>
        <dbReference type="Pfam" id="PF13568"/>
    </source>
</evidence>
<keyword evidence="3" id="KW-1185">Reference proteome</keyword>
<evidence type="ECO:0000313" key="2">
    <source>
        <dbReference type="EMBL" id="QHT68589.1"/>
    </source>
</evidence>
<dbReference type="Proteomes" id="UP000480178">
    <property type="component" value="Chromosome"/>
</dbReference>
<proteinExistence type="predicted"/>
<accession>A0A6C0GKT6</accession>
<dbReference type="InterPro" id="IPR011250">
    <property type="entry name" value="OMP/PagP_B-barrel"/>
</dbReference>
<feature type="domain" description="Outer membrane protein beta-barrel" evidence="1">
    <location>
        <begin position="24"/>
        <end position="199"/>
    </location>
</feature>
<sequence length="233" mass="25386">MTNQSKLVVSVIVISLLFIQTFSFAQQTRRRQVLSIAPRVGVNISDFNGDVANNNIQLGFSGGAMLTYSVVNTFGISVEALYSQKGAKFENAAYGSERMNFNRRINYIEVPVLARYFLNKNGDFRPNLFIGPDFGFKLSAKDANRELTSGTARPDVDISNAINPVDVGITGGIGLNFSVIESMRFLIDARYTYGLTDISSAPLASFTGGQDVKNSAITLTFGVSFGIGKKYVK</sequence>
<gene>
    <name evidence="2" type="ORF">GXP67_19030</name>
</gene>
<dbReference type="RefSeq" id="WP_162444600.1">
    <property type="nucleotide sequence ID" value="NZ_CP048222.1"/>
</dbReference>
<dbReference type="AlphaFoldDB" id="A0A6C0GKT6"/>
<evidence type="ECO:0000313" key="3">
    <source>
        <dbReference type="Proteomes" id="UP000480178"/>
    </source>
</evidence>
<dbReference type="InterPro" id="IPR025665">
    <property type="entry name" value="Beta-barrel_OMP_2"/>
</dbReference>
<organism evidence="2 3">
    <name type="scientific">Rhodocytophaga rosea</name>
    <dbReference type="NCBI Taxonomy" id="2704465"/>
    <lineage>
        <taxon>Bacteria</taxon>
        <taxon>Pseudomonadati</taxon>
        <taxon>Bacteroidota</taxon>
        <taxon>Cytophagia</taxon>
        <taxon>Cytophagales</taxon>
        <taxon>Rhodocytophagaceae</taxon>
        <taxon>Rhodocytophaga</taxon>
    </lineage>
</organism>
<dbReference type="Pfam" id="PF13568">
    <property type="entry name" value="OMP_b-brl_2"/>
    <property type="match status" value="1"/>
</dbReference>